<evidence type="ECO:0000313" key="2">
    <source>
        <dbReference type="Proteomes" id="UP001213972"/>
    </source>
</evidence>
<organism evidence="1 2">
    <name type="scientific">Candidatus Microbacterium phytovorans</name>
    <dbReference type="NCBI Taxonomy" id="3121374"/>
    <lineage>
        <taxon>Bacteria</taxon>
        <taxon>Bacillati</taxon>
        <taxon>Actinomycetota</taxon>
        <taxon>Actinomycetes</taxon>
        <taxon>Micrococcales</taxon>
        <taxon>Microbacteriaceae</taxon>
        <taxon>Microbacterium</taxon>
    </lineage>
</organism>
<sequence>MLDLLFVAGILFLFLVVGLLATALERLGPPASGAAALPARAKEERR</sequence>
<accession>A0AAJ5W0H3</accession>
<dbReference type="Proteomes" id="UP001213972">
    <property type="component" value="Chromosome"/>
</dbReference>
<reference evidence="1" key="1">
    <citation type="submission" date="2023-03" db="EMBL/GenBank/DDBJ databases">
        <title>Andean soil-derived lignocellulolytic bacterial consortium as a source of novel taxa and putative plastic-active enzymes.</title>
        <authorList>
            <person name="Diaz-Garcia L."/>
            <person name="Chuvochina M."/>
            <person name="Feuerriegel G."/>
            <person name="Bunk B."/>
            <person name="Sproer C."/>
            <person name="Streit W.R."/>
            <person name="Rodriguez L.M."/>
            <person name="Overmann J."/>
            <person name="Jimenez D.J."/>
        </authorList>
    </citation>
    <scope>NUCLEOTIDE SEQUENCE</scope>
    <source>
        <strain evidence="1">MAG 4610</strain>
    </source>
</reference>
<name>A0AAJ5W0H3_9MICO</name>
<gene>
    <name evidence="1" type="ORF">P0Y48_07670</name>
</gene>
<protein>
    <submittedName>
        <fullName evidence="1">Uncharacterized protein</fullName>
    </submittedName>
</protein>
<evidence type="ECO:0000313" key="1">
    <source>
        <dbReference type="EMBL" id="WEK12361.1"/>
    </source>
</evidence>
<proteinExistence type="predicted"/>
<dbReference type="EMBL" id="CP119321">
    <property type="protein sequence ID" value="WEK12361.1"/>
    <property type="molecule type" value="Genomic_DNA"/>
</dbReference>
<dbReference type="AlphaFoldDB" id="A0AAJ5W0H3"/>